<dbReference type="InterPro" id="IPR036361">
    <property type="entry name" value="SAP_dom_sf"/>
</dbReference>
<sequence length="238" mass="27494">MSVNHSMHAESWTKLTLTELKDLCVACDLSVESNKEELGERLHAYFDKRKDKEPEVQLKESNRGQEPGPRNAYDRIGEVVDVNLDEDRGGKEKVKSVLVDVFLTALSSIKRKMDRNFSALYKEIEDGNVLDEAWLKVKLSRPRNQHKYDFLAKIGKYLDKAIRVLPESNRKEIVGVYKEVESRAITLRLANNRGWGTALQIVGSNDKMIEKYKDHIPLFSQAEQSSCSYEWDYRKKAR</sequence>
<dbReference type="SUPFAM" id="SSF68906">
    <property type="entry name" value="SAP domain"/>
    <property type="match status" value="1"/>
</dbReference>
<evidence type="ECO:0000256" key="1">
    <source>
        <dbReference type="SAM" id="MobiDB-lite"/>
    </source>
</evidence>
<comment type="caution">
    <text evidence="2">The sequence shown here is derived from an EMBL/GenBank/DDBJ whole genome shotgun (WGS) entry which is preliminary data.</text>
</comment>
<dbReference type="OrthoDB" id="2405567at2759"/>
<dbReference type="AlphaFoldDB" id="A0A9N9JDT1"/>
<feature type="compositionally biased region" description="Basic and acidic residues" evidence="1">
    <location>
        <begin position="53"/>
        <end position="63"/>
    </location>
</feature>
<organism evidence="2 3">
    <name type="scientific">Dentiscutata erythropus</name>
    <dbReference type="NCBI Taxonomy" id="1348616"/>
    <lineage>
        <taxon>Eukaryota</taxon>
        <taxon>Fungi</taxon>
        <taxon>Fungi incertae sedis</taxon>
        <taxon>Mucoromycota</taxon>
        <taxon>Glomeromycotina</taxon>
        <taxon>Glomeromycetes</taxon>
        <taxon>Diversisporales</taxon>
        <taxon>Gigasporaceae</taxon>
        <taxon>Dentiscutata</taxon>
    </lineage>
</organism>
<feature type="non-terminal residue" evidence="2">
    <location>
        <position position="1"/>
    </location>
</feature>
<accession>A0A9N9JDT1</accession>
<dbReference type="EMBL" id="CAJVPY010020758">
    <property type="protein sequence ID" value="CAG8776875.1"/>
    <property type="molecule type" value="Genomic_DNA"/>
</dbReference>
<name>A0A9N9JDT1_9GLOM</name>
<protein>
    <submittedName>
        <fullName evidence="2">17443_t:CDS:1</fullName>
    </submittedName>
</protein>
<gene>
    <name evidence="2" type="ORF">DERYTH_LOCUS19236</name>
</gene>
<evidence type="ECO:0000313" key="3">
    <source>
        <dbReference type="Proteomes" id="UP000789405"/>
    </source>
</evidence>
<keyword evidence="3" id="KW-1185">Reference proteome</keyword>
<dbReference type="Gene3D" id="1.10.720.30">
    <property type="entry name" value="SAP domain"/>
    <property type="match status" value="1"/>
</dbReference>
<reference evidence="2" key="1">
    <citation type="submission" date="2021-06" db="EMBL/GenBank/DDBJ databases">
        <authorList>
            <person name="Kallberg Y."/>
            <person name="Tangrot J."/>
            <person name="Rosling A."/>
        </authorList>
    </citation>
    <scope>NUCLEOTIDE SEQUENCE</scope>
    <source>
        <strain evidence="2">MA453B</strain>
    </source>
</reference>
<feature type="region of interest" description="Disordered" evidence="1">
    <location>
        <begin position="53"/>
        <end position="72"/>
    </location>
</feature>
<dbReference type="Proteomes" id="UP000789405">
    <property type="component" value="Unassembled WGS sequence"/>
</dbReference>
<evidence type="ECO:0000313" key="2">
    <source>
        <dbReference type="EMBL" id="CAG8776875.1"/>
    </source>
</evidence>
<proteinExistence type="predicted"/>